<dbReference type="InterPro" id="IPR041218">
    <property type="entry name" value="DUF5606"/>
</dbReference>
<organism evidence="4 5">
    <name type="scientific">Candidatus Limisoma intestinavium</name>
    <dbReference type="NCBI Taxonomy" id="2840856"/>
    <lineage>
        <taxon>Bacteria</taxon>
        <taxon>Pseudomonadati</taxon>
        <taxon>Bacteroidota</taxon>
        <taxon>Bacteroidia</taxon>
        <taxon>Bacteroidales</taxon>
        <taxon>Candidatus Limisoma</taxon>
    </lineage>
</organism>
<dbReference type="AlphaFoldDB" id="A0A9D1IKU7"/>
<feature type="domain" description="DUF5606" evidence="2">
    <location>
        <begin position="2"/>
        <end position="47"/>
    </location>
</feature>
<gene>
    <name evidence="4" type="ORF">IAD18_07305</name>
</gene>
<feature type="compositionally biased region" description="Basic and acidic residues" evidence="1">
    <location>
        <begin position="132"/>
        <end position="146"/>
    </location>
</feature>
<dbReference type="Pfam" id="PF21186">
    <property type="entry name" value="DUF6852"/>
    <property type="match status" value="1"/>
</dbReference>
<comment type="caution">
    <text evidence="4">The sequence shown here is derived from an EMBL/GenBank/DDBJ whole genome shotgun (WGS) entry which is preliminary data.</text>
</comment>
<evidence type="ECO:0000313" key="5">
    <source>
        <dbReference type="Proteomes" id="UP000824076"/>
    </source>
</evidence>
<feature type="domain" description="DUF6852" evidence="3">
    <location>
        <begin position="50"/>
        <end position="118"/>
    </location>
</feature>
<evidence type="ECO:0000313" key="4">
    <source>
        <dbReference type="EMBL" id="HIU39455.1"/>
    </source>
</evidence>
<protein>
    <submittedName>
        <fullName evidence="4">DUF5606 domain-containing protein</fullName>
    </submittedName>
</protein>
<evidence type="ECO:0000256" key="1">
    <source>
        <dbReference type="SAM" id="MobiDB-lite"/>
    </source>
</evidence>
<dbReference type="Pfam" id="PF18347">
    <property type="entry name" value="DUF5606"/>
    <property type="match status" value="1"/>
</dbReference>
<reference evidence="4" key="1">
    <citation type="submission" date="2020-10" db="EMBL/GenBank/DDBJ databases">
        <authorList>
            <person name="Gilroy R."/>
        </authorList>
    </citation>
    <scope>NUCLEOTIDE SEQUENCE</scope>
    <source>
        <strain evidence="4">17073</strain>
    </source>
</reference>
<dbReference type="EMBL" id="DVMS01000204">
    <property type="protein sequence ID" value="HIU39455.1"/>
    <property type="molecule type" value="Genomic_DNA"/>
</dbReference>
<dbReference type="InterPro" id="IPR049281">
    <property type="entry name" value="BVU_3817-like_C_sf"/>
</dbReference>
<proteinExistence type="predicted"/>
<dbReference type="Proteomes" id="UP000824076">
    <property type="component" value="Unassembled WGS sequence"/>
</dbReference>
<dbReference type="InterPro" id="IPR049282">
    <property type="entry name" value="BVU_3817_N_sf"/>
</dbReference>
<dbReference type="InterPro" id="IPR049280">
    <property type="entry name" value="DUF6852"/>
</dbReference>
<name>A0A9D1IKU7_9BACT</name>
<reference evidence="4" key="2">
    <citation type="journal article" date="2021" name="PeerJ">
        <title>Extensive microbial diversity within the chicken gut microbiome revealed by metagenomics and culture.</title>
        <authorList>
            <person name="Gilroy R."/>
            <person name="Ravi A."/>
            <person name="Getino M."/>
            <person name="Pursley I."/>
            <person name="Horton D.L."/>
            <person name="Alikhan N.F."/>
            <person name="Baker D."/>
            <person name="Gharbi K."/>
            <person name="Hall N."/>
            <person name="Watson M."/>
            <person name="Adriaenssens E.M."/>
            <person name="Foster-Nyarko E."/>
            <person name="Jarju S."/>
            <person name="Secka A."/>
            <person name="Antonio M."/>
            <person name="Oren A."/>
            <person name="Chaudhuri R.R."/>
            <person name="La Ragione R."/>
            <person name="Hildebrand F."/>
            <person name="Pallen M.J."/>
        </authorList>
    </citation>
    <scope>NUCLEOTIDE SEQUENCE</scope>
    <source>
        <strain evidence="4">17073</strain>
    </source>
</reference>
<accession>A0A9D1IKU7</accession>
<evidence type="ECO:0000259" key="2">
    <source>
        <dbReference type="Pfam" id="PF18347"/>
    </source>
</evidence>
<sequence length="146" mass="16632">MLKTILSISGRPGLFKLVSQGKNMLIVESLTTKKRMPAYARDKVVSLGDIAIYTDGEEVPLSKVMTTIYEKNGKALDPNSYKTNDEIRDFFLDVLPNFDQDRVYLTDIKKIISWYNLLLEAGITSFEEEKTEENSEEKSAEDPKKD</sequence>
<evidence type="ECO:0000259" key="3">
    <source>
        <dbReference type="Pfam" id="PF21186"/>
    </source>
</evidence>
<dbReference type="Gene3D" id="2.30.30.730">
    <property type="match status" value="1"/>
</dbReference>
<dbReference type="Gene3D" id="1.10.10.1650">
    <property type="match status" value="1"/>
</dbReference>
<feature type="region of interest" description="Disordered" evidence="1">
    <location>
        <begin position="126"/>
        <end position="146"/>
    </location>
</feature>